<keyword evidence="8" id="KW-1185">Reference proteome</keyword>
<evidence type="ECO:0000256" key="5">
    <source>
        <dbReference type="ARBA" id="ARBA00034834"/>
    </source>
</evidence>
<dbReference type="EMBL" id="OV696699">
    <property type="protein sequence ID" value="CAH1245802.1"/>
    <property type="molecule type" value="Genomic_DNA"/>
</dbReference>
<accession>A0A8J9Z1G8</accession>
<feature type="transmembrane region" description="Helical" evidence="6">
    <location>
        <begin position="94"/>
        <end position="112"/>
    </location>
</feature>
<dbReference type="GO" id="GO:0016020">
    <property type="term" value="C:membrane"/>
    <property type="evidence" value="ECO:0007669"/>
    <property type="project" value="UniProtKB-SubCell"/>
</dbReference>
<keyword evidence="2 6" id="KW-0812">Transmembrane</keyword>
<name>A0A8J9Z1G8_BRALA</name>
<proteinExistence type="predicted"/>
<organism evidence="7 8">
    <name type="scientific">Branchiostoma lanceolatum</name>
    <name type="common">Common lancelet</name>
    <name type="synonym">Amphioxus lanceolatum</name>
    <dbReference type="NCBI Taxonomy" id="7740"/>
    <lineage>
        <taxon>Eukaryota</taxon>
        <taxon>Metazoa</taxon>
        <taxon>Chordata</taxon>
        <taxon>Cephalochordata</taxon>
        <taxon>Leptocardii</taxon>
        <taxon>Amphioxiformes</taxon>
        <taxon>Branchiostomatidae</taxon>
        <taxon>Branchiostoma</taxon>
    </lineage>
</organism>
<keyword evidence="3 6" id="KW-1133">Transmembrane helix</keyword>
<evidence type="ECO:0000256" key="1">
    <source>
        <dbReference type="ARBA" id="ARBA00004141"/>
    </source>
</evidence>
<evidence type="ECO:0000313" key="8">
    <source>
        <dbReference type="Proteomes" id="UP000838412"/>
    </source>
</evidence>
<feature type="transmembrane region" description="Helical" evidence="6">
    <location>
        <begin position="62"/>
        <end position="82"/>
    </location>
</feature>
<dbReference type="AlphaFoldDB" id="A0A8J9Z1G8"/>
<keyword evidence="4 6" id="KW-0472">Membrane</keyword>
<dbReference type="PANTHER" id="PTHR34104:SF3">
    <property type="entry name" value="TRANSMEMBRANE PROTEIN 254"/>
    <property type="match status" value="1"/>
</dbReference>
<dbReference type="OrthoDB" id="9984821at2759"/>
<gene>
    <name evidence="7" type="primary">TMEM254</name>
    <name evidence="7" type="ORF">BLAG_LOCUS8020</name>
</gene>
<evidence type="ECO:0000256" key="3">
    <source>
        <dbReference type="ARBA" id="ARBA00022989"/>
    </source>
</evidence>
<dbReference type="Proteomes" id="UP000838412">
    <property type="component" value="Chromosome 14"/>
</dbReference>
<evidence type="ECO:0000313" key="7">
    <source>
        <dbReference type="EMBL" id="CAH1245802.1"/>
    </source>
</evidence>
<dbReference type="PANTHER" id="PTHR34104">
    <property type="entry name" value="TRANSMEMBRANE PROTEIN 254"/>
    <property type="match status" value="1"/>
</dbReference>
<dbReference type="InterPro" id="IPR028110">
    <property type="entry name" value="TMEM254"/>
</dbReference>
<evidence type="ECO:0000256" key="6">
    <source>
        <dbReference type="SAM" id="Phobius"/>
    </source>
</evidence>
<comment type="subcellular location">
    <subcellularLocation>
        <location evidence="1">Membrane</location>
        <topology evidence="1">Multi-pass membrane protein</topology>
    </subcellularLocation>
</comment>
<feature type="transmembrane region" description="Helical" evidence="6">
    <location>
        <begin position="12"/>
        <end position="32"/>
    </location>
</feature>
<sequence length="119" mass="13333">MAAPKENFKRVPFWAMGIVFSLVLVSGLALFAPEATPWHVMGPVGSFIQNTIKTDPERVQQLPLRILGIHTLETVIAFFVTLYKGISGAARLKWVLQTFVFGVFSLVPLFMFKPARKLK</sequence>
<evidence type="ECO:0000256" key="4">
    <source>
        <dbReference type="ARBA" id="ARBA00023136"/>
    </source>
</evidence>
<reference evidence="7" key="1">
    <citation type="submission" date="2022-01" db="EMBL/GenBank/DDBJ databases">
        <authorList>
            <person name="Braso-Vives M."/>
        </authorList>
    </citation>
    <scope>NUCLEOTIDE SEQUENCE</scope>
</reference>
<protein>
    <recommendedName>
        <fullName evidence="5">Transmembrane protein 254</fullName>
    </recommendedName>
</protein>
<dbReference type="Pfam" id="PF14934">
    <property type="entry name" value="TMEM254"/>
    <property type="match status" value="1"/>
</dbReference>
<evidence type="ECO:0000256" key="2">
    <source>
        <dbReference type="ARBA" id="ARBA00022692"/>
    </source>
</evidence>